<dbReference type="Proteomes" id="UP001280121">
    <property type="component" value="Unassembled WGS sequence"/>
</dbReference>
<dbReference type="PANTHER" id="PTHR23272:SF187">
    <property type="entry name" value="AC9 TRANSPOSASE-RELATED"/>
    <property type="match status" value="1"/>
</dbReference>
<dbReference type="GO" id="GO:0046983">
    <property type="term" value="F:protein dimerization activity"/>
    <property type="evidence" value="ECO:0007669"/>
    <property type="project" value="InterPro"/>
</dbReference>
<name>A0AAE0CV87_9ROSI</name>
<dbReference type="EMBL" id="JANJYI010000001">
    <property type="protein sequence ID" value="KAK2664750.1"/>
    <property type="molecule type" value="Genomic_DNA"/>
</dbReference>
<keyword evidence="3" id="KW-1185">Reference proteome</keyword>
<accession>A0AAE0CV87</accession>
<comment type="caution">
    <text evidence="2">The sequence shown here is derived from an EMBL/GenBank/DDBJ whole genome shotgun (WGS) entry which is preliminary data.</text>
</comment>
<gene>
    <name evidence="2" type="ORF">Ddye_003324</name>
</gene>
<evidence type="ECO:0000313" key="3">
    <source>
        <dbReference type="Proteomes" id="UP001280121"/>
    </source>
</evidence>
<dbReference type="AlphaFoldDB" id="A0AAE0CV87"/>
<evidence type="ECO:0000259" key="1">
    <source>
        <dbReference type="Pfam" id="PF05699"/>
    </source>
</evidence>
<dbReference type="InterPro" id="IPR012337">
    <property type="entry name" value="RNaseH-like_sf"/>
</dbReference>
<reference evidence="2" key="1">
    <citation type="journal article" date="2023" name="Plant J.">
        <title>Genome sequences and population genomics provide insights into the demographic history, inbreeding, and mutation load of two 'living fossil' tree species of Dipteronia.</title>
        <authorList>
            <person name="Feng Y."/>
            <person name="Comes H.P."/>
            <person name="Chen J."/>
            <person name="Zhu S."/>
            <person name="Lu R."/>
            <person name="Zhang X."/>
            <person name="Li P."/>
            <person name="Qiu J."/>
            <person name="Olsen K.M."/>
            <person name="Qiu Y."/>
        </authorList>
    </citation>
    <scope>NUCLEOTIDE SEQUENCE</scope>
    <source>
        <strain evidence="2">KIB01</strain>
    </source>
</reference>
<feature type="domain" description="HAT C-terminal dimerisation" evidence="1">
    <location>
        <begin position="21"/>
        <end position="102"/>
    </location>
</feature>
<proteinExistence type="predicted"/>
<organism evidence="2 3">
    <name type="scientific">Dipteronia dyeriana</name>
    <dbReference type="NCBI Taxonomy" id="168575"/>
    <lineage>
        <taxon>Eukaryota</taxon>
        <taxon>Viridiplantae</taxon>
        <taxon>Streptophyta</taxon>
        <taxon>Embryophyta</taxon>
        <taxon>Tracheophyta</taxon>
        <taxon>Spermatophyta</taxon>
        <taxon>Magnoliopsida</taxon>
        <taxon>eudicotyledons</taxon>
        <taxon>Gunneridae</taxon>
        <taxon>Pentapetalae</taxon>
        <taxon>rosids</taxon>
        <taxon>malvids</taxon>
        <taxon>Sapindales</taxon>
        <taxon>Sapindaceae</taxon>
        <taxon>Hippocastanoideae</taxon>
        <taxon>Acereae</taxon>
        <taxon>Dipteronia</taxon>
    </lineage>
</organism>
<dbReference type="Pfam" id="PF05699">
    <property type="entry name" value="Dimer_Tnp_hAT"/>
    <property type="match status" value="1"/>
</dbReference>
<dbReference type="SUPFAM" id="SSF53098">
    <property type="entry name" value="Ribonuclease H-like"/>
    <property type="match status" value="1"/>
</dbReference>
<dbReference type="InterPro" id="IPR008906">
    <property type="entry name" value="HATC_C_dom"/>
</dbReference>
<evidence type="ECO:0000313" key="2">
    <source>
        <dbReference type="EMBL" id="KAK2664750.1"/>
    </source>
</evidence>
<sequence length="110" mass="12591">MENFDAFVSNAISTASIKSDFDYYLEEPLIPRDEDFDILNWWKVNASKYPILHAIARDVLAIPVSAVTSESALSTSGRFVSPYRSRLHPKTLEALMCDQDWLWTKFNGMN</sequence>
<dbReference type="PANTHER" id="PTHR23272">
    <property type="entry name" value="BED FINGER-RELATED"/>
    <property type="match status" value="1"/>
</dbReference>
<protein>
    <recommendedName>
        <fullName evidence="1">HAT C-terminal dimerisation domain-containing protein</fullName>
    </recommendedName>
</protein>